<dbReference type="Pfam" id="PF13241">
    <property type="entry name" value="NAD_binding_7"/>
    <property type="match status" value="1"/>
</dbReference>
<reference evidence="11" key="1">
    <citation type="journal article" date="2014" name="Int. J. Syst. Evol. Microbiol.">
        <title>Complete genome sequence of Corynebacterium casei LMG S-19264T (=DSM 44701T), isolated from a smear-ripened cheese.</title>
        <authorList>
            <consortium name="US DOE Joint Genome Institute (JGI-PGF)"/>
            <person name="Walter F."/>
            <person name="Albersmeier A."/>
            <person name="Kalinowski J."/>
            <person name="Ruckert C."/>
        </authorList>
    </citation>
    <scope>NUCLEOTIDE SEQUENCE</scope>
    <source>
        <strain evidence="11">KCTC 42651</strain>
    </source>
</reference>
<keyword evidence="6" id="KW-0627">Porphyrin biosynthesis</keyword>
<feature type="domain" description="Sirohaem synthase dimerisation" evidence="9">
    <location>
        <begin position="149"/>
        <end position="203"/>
    </location>
</feature>
<dbReference type="GO" id="GO:0008168">
    <property type="term" value="F:methyltransferase activity"/>
    <property type="evidence" value="ECO:0007669"/>
    <property type="project" value="InterPro"/>
</dbReference>
<dbReference type="InterPro" id="IPR014777">
    <property type="entry name" value="4pyrrole_Mease_sub1"/>
</dbReference>
<evidence type="ECO:0000313" key="12">
    <source>
        <dbReference type="Proteomes" id="UP000630353"/>
    </source>
</evidence>
<evidence type="ECO:0000313" key="11">
    <source>
        <dbReference type="EMBL" id="GHD43484.1"/>
    </source>
</evidence>
<dbReference type="EC" id="1.3.1.76" evidence="3"/>
<protein>
    <recommendedName>
        <fullName evidence="3">precorrin-2 dehydrogenase</fullName>
        <ecNumber evidence="3">1.3.1.76</ecNumber>
    </recommendedName>
</protein>
<comment type="caution">
    <text evidence="11">The sequence shown here is derived from an EMBL/GenBank/DDBJ whole genome shotgun (WGS) entry which is preliminary data.</text>
</comment>
<feature type="domain" description="Siroheme synthase central" evidence="10">
    <location>
        <begin position="123"/>
        <end position="143"/>
    </location>
</feature>
<dbReference type="NCBIfam" id="TIGR01470">
    <property type="entry name" value="cysG_Nterm"/>
    <property type="match status" value="1"/>
</dbReference>
<comment type="similarity">
    <text evidence="2">Belongs to the precorrin methyltransferase family.</text>
</comment>
<sequence>MNGFPAFLRLAGEPALVVGGGEAAVAKTRLLLAAGAAVTVAATAPAPELLDWARAGRLTLDRRRPAADLVEGRAVVIVAEPDADGVAVAAAARAARVPVNVVDRPALSTFIMPAIVDRDPVLIAISTGGSSPALARRVRSWIETLLPTRLGALARALDAARQTVNGTLGSAPARRRFWDSVLDGPIATRVLRGDEDGCPQILSALAARDRGRPAGVVHIVGAGPGDPELLTLKALRLLQQADVVIHDRPASDAVVDCARRDATRIAVGGDAKPWSQAAIDALLLHRAREGQRVVRLRNGDATADHEAALLRVNGIEVEIVPGVAAASVTPVGSAPRALSAAS</sequence>
<dbReference type="InterPro" id="IPR037115">
    <property type="entry name" value="Sirohaem_synt_dimer_dom_sf"/>
</dbReference>
<comment type="catalytic activity">
    <reaction evidence="7">
        <text>precorrin-2 + NAD(+) = sirohydrochlorin + NADH + 2 H(+)</text>
        <dbReference type="Rhea" id="RHEA:15613"/>
        <dbReference type="ChEBI" id="CHEBI:15378"/>
        <dbReference type="ChEBI" id="CHEBI:57540"/>
        <dbReference type="ChEBI" id="CHEBI:57945"/>
        <dbReference type="ChEBI" id="CHEBI:58351"/>
        <dbReference type="ChEBI" id="CHEBI:58827"/>
        <dbReference type="EC" id="1.3.1.76"/>
    </reaction>
</comment>
<dbReference type="InterPro" id="IPR028161">
    <property type="entry name" value="Met8-like"/>
</dbReference>
<keyword evidence="4" id="KW-0560">Oxidoreductase</keyword>
<keyword evidence="5" id="KW-0520">NAD</keyword>
<dbReference type="Gene3D" id="1.10.8.210">
    <property type="entry name" value="Sirohaem synthase, dimerisation domain"/>
    <property type="match status" value="1"/>
</dbReference>
<evidence type="ECO:0000259" key="8">
    <source>
        <dbReference type="Pfam" id="PF00590"/>
    </source>
</evidence>
<dbReference type="AlphaFoldDB" id="A0A918XP20"/>
<dbReference type="Gene3D" id="3.40.50.720">
    <property type="entry name" value="NAD(P)-binding Rossmann-like Domain"/>
    <property type="match status" value="1"/>
</dbReference>
<dbReference type="Pfam" id="PF14824">
    <property type="entry name" value="Sirohm_synth_M"/>
    <property type="match status" value="1"/>
</dbReference>
<dbReference type="GO" id="GO:0019354">
    <property type="term" value="P:siroheme biosynthetic process"/>
    <property type="evidence" value="ECO:0007669"/>
    <property type="project" value="InterPro"/>
</dbReference>
<gene>
    <name evidence="11" type="ORF">GCM10017083_09710</name>
</gene>
<dbReference type="PROSITE" id="PS00839">
    <property type="entry name" value="SUMT_1"/>
    <property type="match status" value="1"/>
</dbReference>
<dbReference type="SUPFAM" id="SSF75615">
    <property type="entry name" value="Siroheme synthase middle domains-like"/>
    <property type="match status" value="1"/>
</dbReference>
<dbReference type="Proteomes" id="UP000630353">
    <property type="component" value="Unassembled WGS sequence"/>
</dbReference>
<evidence type="ECO:0000256" key="4">
    <source>
        <dbReference type="ARBA" id="ARBA00023002"/>
    </source>
</evidence>
<dbReference type="EMBL" id="BMZS01000002">
    <property type="protein sequence ID" value="GHD43484.1"/>
    <property type="molecule type" value="Genomic_DNA"/>
</dbReference>
<evidence type="ECO:0000259" key="9">
    <source>
        <dbReference type="Pfam" id="PF10414"/>
    </source>
</evidence>
<proteinExistence type="inferred from homology"/>
<evidence type="ECO:0000256" key="5">
    <source>
        <dbReference type="ARBA" id="ARBA00023027"/>
    </source>
</evidence>
<keyword evidence="12" id="KW-1185">Reference proteome</keyword>
<feature type="domain" description="Tetrapyrrole methylase" evidence="8">
    <location>
        <begin position="217"/>
        <end position="327"/>
    </location>
</feature>
<name>A0A918XP20_9PROT</name>
<comment type="pathway">
    <text evidence="1">Porphyrin-containing compound metabolism; siroheme biosynthesis; sirohydrochlorin from precorrin-2: step 1/1.</text>
</comment>
<dbReference type="Pfam" id="PF10414">
    <property type="entry name" value="CysG_dimeriser"/>
    <property type="match status" value="1"/>
</dbReference>
<dbReference type="InterPro" id="IPR035996">
    <property type="entry name" value="4pyrrol_Methylase_sf"/>
</dbReference>
<dbReference type="Pfam" id="PF00590">
    <property type="entry name" value="TP_methylase"/>
    <property type="match status" value="1"/>
</dbReference>
<dbReference type="SUPFAM" id="SSF53790">
    <property type="entry name" value="Tetrapyrrole methylase"/>
    <property type="match status" value="1"/>
</dbReference>
<dbReference type="Gene3D" id="3.30.160.110">
    <property type="entry name" value="Siroheme synthase, domain 2"/>
    <property type="match status" value="1"/>
</dbReference>
<evidence type="ECO:0000256" key="1">
    <source>
        <dbReference type="ARBA" id="ARBA00005010"/>
    </source>
</evidence>
<dbReference type="RefSeq" id="WP_189987804.1">
    <property type="nucleotide sequence ID" value="NZ_BMZS01000002.1"/>
</dbReference>
<dbReference type="InterPro" id="IPR036291">
    <property type="entry name" value="NAD(P)-bd_dom_sf"/>
</dbReference>
<dbReference type="InterPro" id="IPR003043">
    <property type="entry name" value="Uropor_MeTrfase_CS"/>
</dbReference>
<evidence type="ECO:0000256" key="2">
    <source>
        <dbReference type="ARBA" id="ARBA00005879"/>
    </source>
</evidence>
<organism evidence="11 12">
    <name type="scientific">Thalassobaculum fulvum</name>
    <dbReference type="NCBI Taxonomy" id="1633335"/>
    <lineage>
        <taxon>Bacteria</taxon>
        <taxon>Pseudomonadati</taxon>
        <taxon>Pseudomonadota</taxon>
        <taxon>Alphaproteobacteria</taxon>
        <taxon>Rhodospirillales</taxon>
        <taxon>Thalassobaculaceae</taxon>
        <taxon>Thalassobaculum</taxon>
    </lineage>
</organism>
<evidence type="ECO:0000256" key="3">
    <source>
        <dbReference type="ARBA" id="ARBA00012400"/>
    </source>
</evidence>
<dbReference type="GO" id="GO:0043115">
    <property type="term" value="F:precorrin-2 dehydrogenase activity"/>
    <property type="evidence" value="ECO:0007669"/>
    <property type="project" value="UniProtKB-EC"/>
</dbReference>
<dbReference type="InterPro" id="IPR019478">
    <property type="entry name" value="Sirohaem_synthase_dimer_dom"/>
</dbReference>
<accession>A0A918XP20</accession>
<evidence type="ECO:0000256" key="7">
    <source>
        <dbReference type="ARBA" id="ARBA00047561"/>
    </source>
</evidence>
<dbReference type="SUPFAM" id="SSF51735">
    <property type="entry name" value="NAD(P)-binding Rossmann-fold domains"/>
    <property type="match status" value="1"/>
</dbReference>
<dbReference type="PANTHER" id="PTHR35330:SF1">
    <property type="entry name" value="SIROHEME BIOSYNTHESIS PROTEIN MET8"/>
    <property type="match status" value="1"/>
</dbReference>
<evidence type="ECO:0000259" key="10">
    <source>
        <dbReference type="Pfam" id="PF14824"/>
    </source>
</evidence>
<dbReference type="InterPro" id="IPR028281">
    <property type="entry name" value="Sirohaem_synthase_central"/>
</dbReference>
<reference evidence="11" key="2">
    <citation type="submission" date="2020-09" db="EMBL/GenBank/DDBJ databases">
        <authorList>
            <person name="Sun Q."/>
            <person name="Kim S."/>
        </authorList>
    </citation>
    <scope>NUCLEOTIDE SEQUENCE</scope>
    <source>
        <strain evidence="11">KCTC 42651</strain>
    </source>
</reference>
<dbReference type="PANTHER" id="PTHR35330">
    <property type="entry name" value="SIROHEME BIOSYNTHESIS PROTEIN MET8"/>
    <property type="match status" value="1"/>
</dbReference>
<dbReference type="Gene3D" id="3.40.1010.10">
    <property type="entry name" value="Cobalt-precorrin-4 Transmethylase, Domain 1"/>
    <property type="match status" value="1"/>
</dbReference>
<dbReference type="GO" id="GO:0004325">
    <property type="term" value="F:ferrochelatase activity"/>
    <property type="evidence" value="ECO:0007669"/>
    <property type="project" value="InterPro"/>
</dbReference>
<evidence type="ECO:0000256" key="6">
    <source>
        <dbReference type="ARBA" id="ARBA00023244"/>
    </source>
</evidence>
<dbReference type="InterPro" id="IPR006367">
    <property type="entry name" value="Sirohaem_synthase_N"/>
</dbReference>
<dbReference type="InterPro" id="IPR000878">
    <property type="entry name" value="4pyrrol_Mease"/>
</dbReference>